<dbReference type="AlphaFoldDB" id="A0A9D1LSB6"/>
<protein>
    <recommendedName>
        <fullName evidence="1">Uroporphyrinogen decarboxylase (URO-D) domain-containing protein</fullName>
    </recommendedName>
</protein>
<dbReference type="GO" id="GO:0006779">
    <property type="term" value="P:porphyrin-containing compound biosynthetic process"/>
    <property type="evidence" value="ECO:0007669"/>
    <property type="project" value="InterPro"/>
</dbReference>
<reference evidence="2" key="2">
    <citation type="journal article" date="2021" name="PeerJ">
        <title>Extensive microbial diversity within the chicken gut microbiome revealed by metagenomics and culture.</title>
        <authorList>
            <person name="Gilroy R."/>
            <person name="Ravi A."/>
            <person name="Getino M."/>
            <person name="Pursley I."/>
            <person name="Horton D.L."/>
            <person name="Alikhan N.F."/>
            <person name="Baker D."/>
            <person name="Gharbi K."/>
            <person name="Hall N."/>
            <person name="Watson M."/>
            <person name="Adriaenssens E.M."/>
            <person name="Foster-Nyarko E."/>
            <person name="Jarju S."/>
            <person name="Secka A."/>
            <person name="Antonio M."/>
            <person name="Oren A."/>
            <person name="Chaudhuri R.R."/>
            <person name="La Ragione R."/>
            <person name="Hildebrand F."/>
            <person name="Pallen M.J."/>
        </authorList>
    </citation>
    <scope>NUCLEOTIDE SEQUENCE</scope>
    <source>
        <strain evidence="2">ChiSxjej2B14-8506</strain>
    </source>
</reference>
<evidence type="ECO:0000313" key="3">
    <source>
        <dbReference type="Proteomes" id="UP000824123"/>
    </source>
</evidence>
<accession>A0A9D1LSB6</accession>
<proteinExistence type="predicted"/>
<evidence type="ECO:0000259" key="1">
    <source>
        <dbReference type="Pfam" id="PF01208"/>
    </source>
</evidence>
<organism evidence="2 3">
    <name type="scientific">Candidatus Fimadaptatus faecigallinarum</name>
    <dbReference type="NCBI Taxonomy" id="2840814"/>
    <lineage>
        <taxon>Bacteria</taxon>
        <taxon>Bacillati</taxon>
        <taxon>Bacillota</taxon>
        <taxon>Clostridia</taxon>
        <taxon>Eubacteriales</taxon>
        <taxon>Candidatus Fimadaptatus</taxon>
    </lineage>
</organism>
<dbReference type="Pfam" id="PF01208">
    <property type="entry name" value="URO-D"/>
    <property type="match status" value="1"/>
</dbReference>
<gene>
    <name evidence="2" type="ORF">IAC59_07605</name>
</gene>
<dbReference type="Gene3D" id="3.20.20.210">
    <property type="match status" value="1"/>
</dbReference>
<comment type="caution">
    <text evidence="2">The sequence shown here is derived from an EMBL/GenBank/DDBJ whole genome shotgun (WGS) entry which is preliminary data.</text>
</comment>
<dbReference type="InterPro" id="IPR038071">
    <property type="entry name" value="UROD/MetE-like_sf"/>
</dbReference>
<dbReference type="Proteomes" id="UP000824123">
    <property type="component" value="Unassembled WGS sequence"/>
</dbReference>
<name>A0A9D1LSB6_9FIRM</name>
<reference evidence="2" key="1">
    <citation type="submission" date="2020-10" db="EMBL/GenBank/DDBJ databases">
        <authorList>
            <person name="Gilroy R."/>
        </authorList>
    </citation>
    <scope>NUCLEOTIDE SEQUENCE</scope>
    <source>
        <strain evidence="2">ChiSxjej2B14-8506</strain>
    </source>
</reference>
<feature type="domain" description="Uroporphyrinogen decarboxylase (URO-D)" evidence="1">
    <location>
        <begin position="181"/>
        <end position="375"/>
    </location>
</feature>
<dbReference type="SUPFAM" id="SSF51726">
    <property type="entry name" value="UROD/MetE-like"/>
    <property type="match status" value="1"/>
</dbReference>
<dbReference type="EMBL" id="DVNK01000046">
    <property type="protein sequence ID" value="HIU47109.1"/>
    <property type="molecule type" value="Genomic_DNA"/>
</dbReference>
<evidence type="ECO:0000313" key="2">
    <source>
        <dbReference type="EMBL" id="HIU47109.1"/>
    </source>
</evidence>
<dbReference type="GO" id="GO:0004853">
    <property type="term" value="F:uroporphyrinogen decarboxylase activity"/>
    <property type="evidence" value="ECO:0007669"/>
    <property type="project" value="InterPro"/>
</dbReference>
<dbReference type="InterPro" id="IPR000257">
    <property type="entry name" value="Uroporphyrinogen_deCOase"/>
</dbReference>
<sequence>MQDGIHGMLPREQMCEGAKKYWDFYNMVPGAGFYQREFGYYSLEKWQREEGLDKDADLDKLFGFDPQGRVDLYGLGWCEAGFAPTFEEKVLEDRGDYELVQDFAGRSVLYFKGRRNGFMPEYIDHPVKDMRTWEENCLWRMDPDTPERQAAMDEYLPRAVEKARQGMFVGQSLVGGYMYLRSLIGPEQLLYKFYDAPELIHACMQQWLKLADSVIARHQQQLSIDELYIGEDICYNHGPLISPDMIREFLLPYYQQLLDNMRRRQLDKSRRLGFQVDTDGFCEPVIDLFRELGLTHMSPFEVAAGCDVVRVGEKYPDLRISGGVDKRVLARGPRAIDEMIDRIFPVMRARGGYLPTCDHGVPEEVSLENYMYFRKRCLEFA</sequence>